<dbReference type="InterPro" id="IPR001433">
    <property type="entry name" value="OxRdtase_FAD/NAD-bd"/>
</dbReference>
<comment type="function">
    <text evidence="14">Functions as a fatty acid monooxygenase.</text>
</comment>
<evidence type="ECO:0000256" key="2">
    <source>
        <dbReference type="ARBA" id="ARBA00022448"/>
    </source>
</evidence>
<evidence type="ECO:0000313" key="18">
    <source>
        <dbReference type="EMBL" id="REK76762.1"/>
    </source>
</evidence>
<evidence type="ECO:0000256" key="10">
    <source>
        <dbReference type="ARBA" id="ARBA00023004"/>
    </source>
</evidence>
<comment type="caution">
    <text evidence="18">The sequence shown here is derived from an EMBL/GenBank/DDBJ whole genome shotgun (WGS) entry which is preliminary data.</text>
</comment>
<reference evidence="18 19" key="1">
    <citation type="submission" date="2018-08" db="EMBL/GenBank/DDBJ databases">
        <title>Paenibacillus sp. M4BSY-1, whole genome shotgun sequence.</title>
        <authorList>
            <person name="Tuo L."/>
        </authorList>
    </citation>
    <scope>NUCLEOTIDE SEQUENCE [LARGE SCALE GENOMIC DNA]</scope>
    <source>
        <strain evidence="18 19">M4BSY-1</strain>
    </source>
</reference>
<dbReference type="SUPFAM" id="SSF52218">
    <property type="entry name" value="Flavoproteins"/>
    <property type="match status" value="1"/>
</dbReference>
<dbReference type="GO" id="GO:0005829">
    <property type="term" value="C:cytosol"/>
    <property type="evidence" value="ECO:0007669"/>
    <property type="project" value="TreeGrafter"/>
</dbReference>
<dbReference type="Pfam" id="PF00175">
    <property type="entry name" value="NAD_binding_1"/>
    <property type="match status" value="1"/>
</dbReference>
<dbReference type="EC" id="1.14.14.1" evidence="14"/>
<dbReference type="Proteomes" id="UP000261905">
    <property type="component" value="Unassembled WGS sequence"/>
</dbReference>
<proteinExistence type="inferred from homology"/>
<dbReference type="PIRSF" id="PIRSF000209">
    <property type="entry name" value="Bifunctional_P450_P450R"/>
    <property type="match status" value="1"/>
</dbReference>
<dbReference type="PROSITE" id="PS50902">
    <property type="entry name" value="FLAVODOXIN_LIKE"/>
    <property type="match status" value="1"/>
</dbReference>
<evidence type="ECO:0000256" key="9">
    <source>
        <dbReference type="ARBA" id="ARBA00023002"/>
    </source>
</evidence>
<dbReference type="GO" id="GO:0070330">
    <property type="term" value="F:aromatase activity"/>
    <property type="evidence" value="ECO:0007669"/>
    <property type="project" value="UniProtKB-UniRule"/>
</dbReference>
<evidence type="ECO:0000256" key="12">
    <source>
        <dbReference type="ARBA" id="ARBA00049342"/>
    </source>
</evidence>
<evidence type="ECO:0000256" key="8">
    <source>
        <dbReference type="ARBA" id="ARBA00022857"/>
    </source>
</evidence>
<dbReference type="GO" id="GO:0003958">
    <property type="term" value="F:NADPH-hemoprotein reductase activity"/>
    <property type="evidence" value="ECO:0007669"/>
    <property type="project" value="UniProtKB-UniRule"/>
</dbReference>
<dbReference type="SUPFAM" id="SSF48264">
    <property type="entry name" value="Cytochrome P450"/>
    <property type="match status" value="1"/>
</dbReference>
<dbReference type="EMBL" id="QUBQ01000001">
    <property type="protein sequence ID" value="REK76762.1"/>
    <property type="molecule type" value="Genomic_DNA"/>
</dbReference>
<dbReference type="PRINTS" id="PR00369">
    <property type="entry name" value="FLAVODOXIN"/>
</dbReference>
<dbReference type="CDD" id="cd06206">
    <property type="entry name" value="bifunctional_CYPOR"/>
    <property type="match status" value="1"/>
</dbReference>
<dbReference type="PANTHER" id="PTHR19384:SF17">
    <property type="entry name" value="NADPH--CYTOCHROME P450 REDUCTASE"/>
    <property type="match status" value="1"/>
</dbReference>
<dbReference type="Pfam" id="PF00667">
    <property type="entry name" value="FAD_binding_1"/>
    <property type="match status" value="1"/>
</dbReference>
<evidence type="ECO:0000256" key="6">
    <source>
        <dbReference type="ARBA" id="ARBA00022723"/>
    </source>
</evidence>
<dbReference type="InterPro" id="IPR039261">
    <property type="entry name" value="FNR_nucleotide-bd"/>
</dbReference>
<evidence type="ECO:0000256" key="1">
    <source>
        <dbReference type="ARBA" id="ARBA00010018"/>
    </source>
</evidence>
<keyword evidence="11 14" id="KW-0503">Monooxygenase</keyword>
<evidence type="ECO:0000256" key="3">
    <source>
        <dbReference type="ARBA" id="ARBA00022617"/>
    </source>
</evidence>
<dbReference type="InterPro" id="IPR017927">
    <property type="entry name" value="FAD-bd_FR_type"/>
</dbReference>
<dbReference type="GO" id="GO:0050660">
    <property type="term" value="F:flavin adenine dinucleotide binding"/>
    <property type="evidence" value="ECO:0007669"/>
    <property type="project" value="TreeGrafter"/>
</dbReference>
<dbReference type="InterPro" id="IPR001709">
    <property type="entry name" value="Flavoprot_Pyr_Nucl_cyt_Rdtase"/>
</dbReference>
<dbReference type="Pfam" id="PF00067">
    <property type="entry name" value="p450"/>
    <property type="match status" value="1"/>
</dbReference>
<dbReference type="Gene3D" id="1.20.990.10">
    <property type="entry name" value="NADPH-cytochrome p450 Reductase, Chain A, domain 3"/>
    <property type="match status" value="1"/>
</dbReference>
<dbReference type="PRINTS" id="PR00371">
    <property type="entry name" value="FPNCR"/>
</dbReference>
<dbReference type="InterPro" id="IPR029039">
    <property type="entry name" value="Flavoprotein-like_sf"/>
</dbReference>
<evidence type="ECO:0000256" key="4">
    <source>
        <dbReference type="ARBA" id="ARBA00022630"/>
    </source>
</evidence>
<evidence type="ECO:0000313" key="19">
    <source>
        <dbReference type="Proteomes" id="UP000261905"/>
    </source>
</evidence>
<dbReference type="InterPro" id="IPR036396">
    <property type="entry name" value="Cyt_P450_sf"/>
</dbReference>
<evidence type="ECO:0000256" key="5">
    <source>
        <dbReference type="ARBA" id="ARBA00022643"/>
    </source>
</evidence>
<keyword evidence="14" id="KW-0249">Electron transport</keyword>
<evidence type="ECO:0000256" key="7">
    <source>
        <dbReference type="ARBA" id="ARBA00022827"/>
    </source>
</evidence>
<keyword evidence="9 14" id="KW-0560">Oxidoreductase</keyword>
<dbReference type="InterPro" id="IPR023173">
    <property type="entry name" value="NADPH_Cyt_P450_Rdtase_alpha"/>
</dbReference>
<keyword evidence="6 14" id="KW-0479">Metal-binding</keyword>
<keyword evidence="3 14" id="KW-0349">Heme</keyword>
<dbReference type="EC" id="1.6.2.4" evidence="14"/>
<comment type="catalytic activity">
    <reaction evidence="13">
        <text>hydrogen sulfide + 3 NADP(+) + 3 H2O = sulfite + 3 NADPH + 4 H(+)</text>
        <dbReference type="Rhea" id="RHEA:13801"/>
        <dbReference type="ChEBI" id="CHEBI:15377"/>
        <dbReference type="ChEBI" id="CHEBI:15378"/>
        <dbReference type="ChEBI" id="CHEBI:17359"/>
        <dbReference type="ChEBI" id="CHEBI:29919"/>
        <dbReference type="ChEBI" id="CHEBI:57783"/>
        <dbReference type="ChEBI" id="CHEBI:58349"/>
        <dbReference type="EC" id="1.8.1.2"/>
    </reaction>
</comment>
<feature type="domain" description="FAD-binding FR-type" evidence="17">
    <location>
        <begin position="682"/>
        <end position="915"/>
    </location>
</feature>
<keyword evidence="10 14" id="KW-0408">Iron</keyword>
<dbReference type="InterPro" id="IPR017938">
    <property type="entry name" value="Riboflavin_synthase-like_b-brl"/>
</dbReference>
<keyword evidence="19" id="KW-1185">Reference proteome</keyword>
<comment type="similarity">
    <text evidence="1 14">In the N-terminal section; belongs to the cytochrome P450 family.</text>
</comment>
<dbReference type="Pfam" id="PF00258">
    <property type="entry name" value="Flavodoxin_1"/>
    <property type="match status" value="1"/>
</dbReference>
<dbReference type="Gene3D" id="3.40.50.80">
    <property type="entry name" value="Nucleotide-binding domain of ferredoxin-NADP reductase (FNR) module"/>
    <property type="match status" value="1"/>
</dbReference>
<evidence type="ECO:0000256" key="15">
    <source>
        <dbReference type="PIRSR" id="PIRSR000209-1"/>
    </source>
</evidence>
<accession>A0A371PKP2</accession>
<keyword evidence="8 14" id="KW-0521">NADP</keyword>
<dbReference type="GO" id="GO:0020037">
    <property type="term" value="F:heme binding"/>
    <property type="evidence" value="ECO:0007669"/>
    <property type="project" value="UniProtKB-UniRule"/>
</dbReference>
<organism evidence="18 19">
    <name type="scientific">Paenibacillus paeoniae</name>
    <dbReference type="NCBI Taxonomy" id="2292705"/>
    <lineage>
        <taxon>Bacteria</taxon>
        <taxon>Bacillati</taxon>
        <taxon>Bacillota</taxon>
        <taxon>Bacilli</taxon>
        <taxon>Bacillales</taxon>
        <taxon>Paenibacillaceae</taxon>
        <taxon>Paenibacillus</taxon>
    </lineage>
</organism>
<dbReference type="FunFam" id="3.40.50.80:FF:000001">
    <property type="entry name" value="NADPH--cytochrome P450 reductase 1"/>
    <property type="match status" value="1"/>
</dbReference>
<dbReference type="PANTHER" id="PTHR19384">
    <property type="entry name" value="NITRIC OXIDE SYNTHASE-RELATED"/>
    <property type="match status" value="1"/>
</dbReference>
<comment type="cofactor">
    <cofactor evidence="14 15">
        <name>heme</name>
        <dbReference type="ChEBI" id="CHEBI:30413"/>
    </cofactor>
</comment>
<dbReference type="PROSITE" id="PS00086">
    <property type="entry name" value="CYTOCHROME_P450"/>
    <property type="match status" value="1"/>
</dbReference>
<dbReference type="Gene3D" id="2.40.30.10">
    <property type="entry name" value="Translation factors"/>
    <property type="match status" value="1"/>
</dbReference>
<dbReference type="InterPro" id="IPR001128">
    <property type="entry name" value="Cyt_P450"/>
</dbReference>
<dbReference type="SUPFAM" id="SSF63380">
    <property type="entry name" value="Riboflavin synthase domain-like"/>
    <property type="match status" value="1"/>
</dbReference>
<protein>
    <recommendedName>
        <fullName evidence="14">Bifunctional cytochrome P450/NADPH--P450 reductase</fullName>
    </recommendedName>
    <domain>
        <recommendedName>
            <fullName evidence="14">Cytochrome P450</fullName>
            <ecNumber evidence="14">1.14.14.1</ecNumber>
        </recommendedName>
    </domain>
    <domain>
        <recommendedName>
            <fullName evidence="14">NADPH--cytochrome P450 reductase</fullName>
            <ecNumber evidence="14">1.6.2.4</ecNumber>
        </recommendedName>
    </domain>
</protein>
<dbReference type="CDD" id="cd11068">
    <property type="entry name" value="CYP120A1"/>
    <property type="match status" value="1"/>
</dbReference>
<evidence type="ECO:0000256" key="11">
    <source>
        <dbReference type="ARBA" id="ARBA00023033"/>
    </source>
</evidence>
<dbReference type="GO" id="GO:0005506">
    <property type="term" value="F:iron ion binding"/>
    <property type="evidence" value="ECO:0007669"/>
    <property type="project" value="UniProtKB-UniRule"/>
</dbReference>
<dbReference type="InterPro" id="IPR003097">
    <property type="entry name" value="CysJ-like_FAD-binding"/>
</dbReference>
<comment type="catalytic activity">
    <reaction evidence="14">
        <text>an organic molecule + reduced [NADPH--hemoprotein reductase] + O2 = an alcohol + oxidized [NADPH--hemoprotein reductase] + H2O + H(+)</text>
        <dbReference type="Rhea" id="RHEA:17149"/>
        <dbReference type="Rhea" id="RHEA-COMP:11964"/>
        <dbReference type="Rhea" id="RHEA-COMP:11965"/>
        <dbReference type="ChEBI" id="CHEBI:15377"/>
        <dbReference type="ChEBI" id="CHEBI:15378"/>
        <dbReference type="ChEBI" id="CHEBI:15379"/>
        <dbReference type="ChEBI" id="CHEBI:30879"/>
        <dbReference type="ChEBI" id="CHEBI:57618"/>
        <dbReference type="ChEBI" id="CHEBI:58210"/>
        <dbReference type="ChEBI" id="CHEBI:142491"/>
        <dbReference type="EC" id="1.14.14.1"/>
    </reaction>
</comment>
<feature type="binding site" description="axial binding residue" evidence="15">
    <location>
        <position position="405"/>
    </location>
    <ligand>
        <name>heme</name>
        <dbReference type="ChEBI" id="CHEBI:30413"/>
    </ligand>
    <ligandPart>
        <name>Fe</name>
        <dbReference type="ChEBI" id="CHEBI:18248"/>
    </ligandPart>
</feature>
<dbReference type="InterPro" id="IPR017972">
    <property type="entry name" value="Cyt_P450_CS"/>
</dbReference>
<evidence type="ECO:0000256" key="13">
    <source>
        <dbReference type="ARBA" id="ARBA00052219"/>
    </source>
</evidence>
<dbReference type="SUPFAM" id="SSF52343">
    <property type="entry name" value="Ferredoxin reductase-like, C-terminal NADP-linked domain"/>
    <property type="match status" value="1"/>
</dbReference>
<feature type="domain" description="Flavodoxin-like" evidence="16">
    <location>
        <begin position="502"/>
        <end position="641"/>
    </location>
</feature>
<keyword evidence="7 14" id="KW-0274">FAD</keyword>
<dbReference type="InterPro" id="IPR001094">
    <property type="entry name" value="Flavdoxin-like"/>
</dbReference>
<dbReference type="GO" id="GO:0010181">
    <property type="term" value="F:FMN binding"/>
    <property type="evidence" value="ECO:0007669"/>
    <property type="project" value="UniProtKB-UniRule"/>
</dbReference>
<dbReference type="PROSITE" id="PS51384">
    <property type="entry name" value="FAD_FR"/>
    <property type="match status" value="1"/>
</dbReference>
<comment type="cofactor">
    <cofactor evidence="14">
        <name>FAD</name>
        <dbReference type="ChEBI" id="CHEBI:57692"/>
    </cofactor>
    <cofactor evidence="14">
        <name>FMN</name>
        <dbReference type="ChEBI" id="CHEBI:58210"/>
    </cofactor>
</comment>
<keyword evidence="5 14" id="KW-0288">FMN</keyword>
<sequence length="1082" mass="120452">MKETVRGKVPQPKTFGPLGNLPLIDKDKPSLSLGKLAEEYGPIYRLTAPGFTSLVISGHELVAEVCDIKRFDKHIYSELENLRAFSGDGLFTSRTSEPNWRKAHNILLPTFGQQAMKGYHGMMLDIAQQLVQKWARLNPNESIDVPDDMTRLTLDTIGLCGFNYRFNSFYREHHSPFIVSMVRALNEAMLKSSRLDIQNLFMVKTRKQFEADIGTMFSLVDKIIEERKASATGEETDLLARMLRGKDPDTGEKLDDENIRYQIITFLIAGHETTSGLLSFAIYFLLKNPEALRKAYEEVDRVLTGAVPTYEQVLQLKNVRMILNESLRLWPTAPGFDLYAKEDTVIGGQYPLKKGESVSVLLPQLHRDKEAWGEDAELFRPERFADPSKVPHHAYKPFGNGERACIGMQFALYEATLVLGMILQHFELDDYLDYQLDVQQTLTLKPGDFRIRVKPRPGKPFSEPAYAGAKAETSSERAEHAMEERNVPQSGVVASGGEGVPLLVLYGSNLGTAEGIARGLADAARMYGFRSDTGTLNDWAGKLPKEGAVLIVTASYNGKPPHNAAGFVEWLDEAAVGELHGVQYAVLGCGDRNWSNTYQNVPVWIDEQLERKGAARLSPRGEADAGGDFEKSVDEWRESMWQHVTQSFGLKLMDKVESVQETGGLDITFVTNGAIEPIARMYHAVYAKTVMNRELQADGSGRSTRHIELQLPEGVSYREGDHLGVLPSNSDVNVDRVLRRFRLQGSEQLVLKISGSSSAHLPLERPIHLRELLKHSVELQDAATRAQLRALASWTVCPPHKRELEGMLEEEKYGRDILGKRISMLDLLEQYEACELPLGVFLELLPPLKPRYYSISSSPAQHPVQASLTVAVVDAPAWSGKGQYRGVASSYLSELSAGDKVLLFARTPESGFQLPEDPSVPIVMVGPGTGVAPFRGFLQARAALKQQGVSLGEAHLYFGCRNAADYLYREELEAYAREGIVTLHTAYSRMEGQPLCYVQHLMERHGEDLMRLFASGAKLFVCGDGSRMAPEVEAALRVAYSQVYNKDARAAADWFNRLEEEGRYAKDVWAGTQGQATTALIT</sequence>
<dbReference type="Gene3D" id="3.40.50.360">
    <property type="match status" value="1"/>
</dbReference>
<dbReference type="AlphaFoldDB" id="A0A371PKP2"/>
<dbReference type="Gene3D" id="1.10.630.10">
    <property type="entry name" value="Cytochrome P450"/>
    <property type="match status" value="1"/>
</dbReference>
<evidence type="ECO:0000256" key="14">
    <source>
        <dbReference type="PIRNR" id="PIRNR000209"/>
    </source>
</evidence>
<gene>
    <name evidence="18" type="ORF">DX130_06935</name>
</gene>
<name>A0A371PKP2_9BACL</name>
<evidence type="ECO:0000259" key="16">
    <source>
        <dbReference type="PROSITE" id="PS50902"/>
    </source>
</evidence>
<keyword evidence="4 14" id="KW-0285">Flavoprotein</keyword>
<dbReference type="GO" id="GO:0004783">
    <property type="term" value="F:sulfite reductase (NADPH) activity"/>
    <property type="evidence" value="ECO:0007669"/>
    <property type="project" value="UniProtKB-EC"/>
</dbReference>
<comment type="catalytic activity">
    <reaction evidence="12 14">
        <text>2 oxidized [cytochrome P450] + NADPH = 2 reduced [cytochrome P450] + NADP(+) + H(+)</text>
        <dbReference type="Rhea" id="RHEA:24040"/>
        <dbReference type="Rhea" id="RHEA-COMP:14627"/>
        <dbReference type="Rhea" id="RHEA-COMP:14628"/>
        <dbReference type="ChEBI" id="CHEBI:15378"/>
        <dbReference type="ChEBI" id="CHEBI:55376"/>
        <dbReference type="ChEBI" id="CHEBI:57783"/>
        <dbReference type="ChEBI" id="CHEBI:58349"/>
        <dbReference type="ChEBI" id="CHEBI:60344"/>
        <dbReference type="EC" id="1.6.2.4"/>
    </reaction>
</comment>
<dbReference type="RefSeq" id="WP_116043881.1">
    <property type="nucleotide sequence ID" value="NZ_QUBQ01000001.1"/>
</dbReference>
<dbReference type="OrthoDB" id="9789468at2"/>
<keyword evidence="2 14" id="KW-0813">Transport</keyword>
<dbReference type="InterPro" id="IPR023206">
    <property type="entry name" value="Bifunctional_P450_P450_red"/>
</dbReference>
<dbReference type="FunFam" id="1.10.630.10:FF:000040">
    <property type="entry name" value="Bifunctional cytochrome P450/NADPH--P450 reductase"/>
    <property type="match status" value="1"/>
</dbReference>
<dbReference type="InterPro" id="IPR008254">
    <property type="entry name" value="Flavodoxin/NO_synth"/>
</dbReference>
<evidence type="ECO:0000259" key="17">
    <source>
        <dbReference type="PROSITE" id="PS51384"/>
    </source>
</evidence>